<gene>
    <name evidence="9" type="ORF">C7R93_13180</name>
</gene>
<dbReference type="Pfam" id="PF07690">
    <property type="entry name" value="MFS_1"/>
    <property type="match status" value="2"/>
</dbReference>
<evidence type="ECO:0000313" key="9">
    <source>
        <dbReference type="EMBL" id="PSJ95214.1"/>
    </source>
</evidence>
<feature type="transmembrane region" description="Helical" evidence="7">
    <location>
        <begin position="129"/>
        <end position="148"/>
    </location>
</feature>
<keyword evidence="10" id="KW-1185">Reference proteome</keyword>
<keyword evidence="4 7" id="KW-0812">Transmembrane</keyword>
<dbReference type="GO" id="GO:0005886">
    <property type="term" value="C:plasma membrane"/>
    <property type="evidence" value="ECO:0007669"/>
    <property type="project" value="UniProtKB-SubCell"/>
</dbReference>
<dbReference type="Proteomes" id="UP000240419">
    <property type="component" value="Unassembled WGS sequence"/>
</dbReference>
<feature type="transmembrane region" description="Helical" evidence="7">
    <location>
        <begin position="154"/>
        <end position="176"/>
    </location>
</feature>
<feature type="domain" description="Major facilitator superfamily (MFS) profile" evidence="8">
    <location>
        <begin position="5"/>
        <end position="390"/>
    </location>
</feature>
<dbReference type="CDD" id="cd17324">
    <property type="entry name" value="MFS_NepI_like"/>
    <property type="match status" value="1"/>
</dbReference>
<feature type="transmembrane region" description="Helical" evidence="7">
    <location>
        <begin position="278"/>
        <end position="297"/>
    </location>
</feature>
<keyword evidence="6 7" id="KW-0472">Membrane</keyword>
<accession>A0A2P7V7L7</accession>
<keyword evidence="2" id="KW-0813">Transport</keyword>
<comment type="subcellular location">
    <subcellularLocation>
        <location evidence="1">Cell membrane</location>
        <topology evidence="1">Multi-pass membrane protein</topology>
    </subcellularLocation>
</comment>
<dbReference type="EMBL" id="PXZM01000021">
    <property type="protein sequence ID" value="PSJ95214.1"/>
    <property type="molecule type" value="Genomic_DNA"/>
</dbReference>
<reference evidence="9 10" key="1">
    <citation type="submission" date="2018-03" db="EMBL/GenBank/DDBJ databases">
        <title>Brevisbacillus phylogenomics.</title>
        <authorList>
            <person name="Dunlap C."/>
        </authorList>
    </citation>
    <scope>NUCLEOTIDE SEQUENCE [LARGE SCALE GENOMIC DNA]</scope>
    <source>
        <strain evidence="9 10">NRRL NRS-1210</strain>
    </source>
</reference>
<feature type="transmembrane region" description="Helical" evidence="7">
    <location>
        <begin position="336"/>
        <end position="355"/>
    </location>
</feature>
<evidence type="ECO:0000256" key="2">
    <source>
        <dbReference type="ARBA" id="ARBA00022448"/>
    </source>
</evidence>
<keyword evidence="5 7" id="KW-1133">Transmembrane helix</keyword>
<keyword evidence="3" id="KW-1003">Cell membrane</keyword>
<evidence type="ECO:0000256" key="3">
    <source>
        <dbReference type="ARBA" id="ARBA00022475"/>
    </source>
</evidence>
<evidence type="ECO:0000259" key="8">
    <source>
        <dbReference type="PROSITE" id="PS50850"/>
    </source>
</evidence>
<feature type="transmembrane region" description="Helical" evidence="7">
    <location>
        <begin position="7"/>
        <end position="28"/>
    </location>
</feature>
<evidence type="ECO:0000256" key="4">
    <source>
        <dbReference type="ARBA" id="ARBA00022692"/>
    </source>
</evidence>
<dbReference type="PANTHER" id="PTHR43124:SF3">
    <property type="entry name" value="CHLORAMPHENICOL EFFLUX PUMP RV0191"/>
    <property type="match status" value="1"/>
</dbReference>
<sequence>MERLFLMIFFFTMFLIGTNTFIISPLLPTLRELYHVSTNQAAWLIGTYALGFALAALVAGPLSDNRNRKHVMAVGMLGFALSTLACAFAPGFTAMLFFRFLAGIFSAFIGPQVWAAIPVLFPPARIGKAMGIVMAGLSVSQVIIGVPIGSFLSAYHWSFPFLAVGIASLGAFVLIIRKLPDLLPPTSIAGLGTNNARVAIFARYKDLLRLPQASRSFIGYFVFMTGVYAVFSFYGVWLSDHYQQSVTEIGLITLVIGLGNTVGSLLSGWLLERWKRNTILTVGFLGSALLYLVLPYIPGVGFLQVVLFFMYCFGGVLVPVLMGYLQSLSDTSRGTISSLANACMYIGTFIASSFAGSLYSIFGFAGVSTFATCTFLIAYLLFVLRTGKLTVTSQA</sequence>
<comment type="caution">
    <text evidence="9">The sequence shown here is derived from an EMBL/GenBank/DDBJ whole genome shotgun (WGS) entry which is preliminary data.</text>
</comment>
<dbReference type="GO" id="GO:0022857">
    <property type="term" value="F:transmembrane transporter activity"/>
    <property type="evidence" value="ECO:0007669"/>
    <property type="project" value="InterPro"/>
</dbReference>
<dbReference type="SUPFAM" id="SSF103473">
    <property type="entry name" value="MFS general substrate transporter"/>
    <property type="match status" value="1"/>
</dbReference>
<dbReference type="InterPro" id="IPR050189">
    <property type="entry name" value="MFS_Efflux_Transporters"/>
</dbReference>
<feature type="transmembrane region" description="Helical" evidence="7">
    <location>
        <begin position="96"/>
        <end position="117"/>
    </location>
</feature>
<evidence type="ECO:0000256" key="1">
    <source>
        <dbReference type="ARBA" id="ARBA00004651"/>
    </source>
</evidence>
<feature type="transmembrane region" description="Helical" evidence="7">
    <location>
        <begin position="249"/>
        <end position="271"/>
    </location>
</feature>
<dbReference type="Gene3D" id="1.20.1250.20">
    <property type="entry name" value="MFS general substrate transporter like domains"/>
    <property type="match status" value="1"/>
</dbReference>
<evidence type="ECO:0000256" key="7">
    <source>
        <dbReference type="SAM" id="Phobius"/>
    </source>
</evidence>
<evidence type="ECO:0000256" key="6">
    <source>
        <dbReference type="ARBA" id="ARBA00023136"/>
    </source>
</evidence>
<dbReference type="PANTHER" id="PTHR43124">
    <property type="entry name" value="PURINE EFFLUX PUMP PBUE"/>
    <property type="match status" value="1"/>
</dbReference>
<dbReference type="RefSeq" id="WP_106839249.1">
    <property type="nucleotide sequence ID" value="NZ_JBCNIW010000012.1"/>
</dbReference>
<protein>
    <submittedName>
        <fullName evidence="9">MFS transporter</fullName>
    </submittedName>
</protein>
<feature type="transmembrane region" description="Helical" evidence="7">
    <location>
        <begin position="303"/>
        <end position="324"/>
    </location>
</feature>
<organism evidence="9 10">
    <name type="scientific">Brevibacillus fortis</name>
    <dbReference type="NCBI Taxonomy" id="2126352"/>
    <lineage>
        <taxon>Bacteria</taxon>
        <taxon>Bacillati</taxon>
        <taxon>Bacillota</taxon>
        <taxon>Bacilli</taxon>
        <taxon>Bacillales</taxon>
        <taxon>Paenibacillaceae</taxon>
        <taxon>Brevibacillus</taxon>
    </lineage>
</organism>
<proteinExistence type="predicted"/>
<dbReference type="PROSITE" id="PS50850">
    <property type="entry name" value="MFS"/>
    <property type="match status" value="1"/>
</dbReference>
<feature type="transmembrane region" description="Helical" evidence="7">
    <location>
        <begin position="71"/>
        <end position="90"/>
    </location>
</feature>
<feature type="transmembrane region" description="Helical" evidence="7">
    <location>
        <begin position="40"/>
        <end position="59"/>
    </location>
</feature>
<name>A0A2P7V7L7_9BACL</name>
<feature type="transmembrane region" description="Helical" evidence="7">
    <location>
        <begin position="361"/>
        <end position="384"/>
    </location>
</feature>
<dbReference type="InterPro" id="IPR011701">
    <property type="entry name" value="MFS"/>
</dbReference>
<dbReference type="InterPro" id="IPR036259">
    <property type="entry name" value="MFS_trans_sf"/>
</dbReference>
<feature type="transmembrane region" description="Helical" evidence="7">
    <location>
        <begin position="217"/>
        <end position="237"/>
    </location>
</feature>
<evidence type="ECO:0000313" key="10">
    <source>
        <dbReference type="Proteomes" id="UP000240419"/>
    </source>
</evidence>
<dbReference type="AlphaFoldDB" id="A0A2P7V7L7"/>
<dbReference type="OrthoDB" id="212436at2"/>
<dbReference type="InterPro" id="IPR020846">
    <property type="entry name" value="MFS_dom"/>
</dbReference>
<evidence type="ECO:0000256" key="5">
    <source>
        <dbReference type="ARBA" id="ARBA00022989"/>
    </source>
</evidence>